<comment type="caution">
    <text evidence="3">The sequence shown here is derived from an EMBL/GenBank/DDBJ whole genome shotgun (WGS) entry which is preliminary data.</text>
</comment>
<keyword evidence="2" id="KW-1133">Transmembrane helix</keyword>
<evidence type="ECO:0000256" key="2">
    <source>
        <dbReference type="SAM" id="Phobius"/>
    </source>
</evidence>
<proteinExistence type="predicted"/>
<keyword evidence="2" id="KW-0472">Membrane</keyword>
<gene>
    <name evidence="3" type="ORF">SASPL_156774</name>
</gene>
<feature type="compositionally biased region" description="Basic residues" evidence="1">
    <location>
        <begin position="524"/>
        <end position="538"/>
    </location>
</feature>
<keyword evidence="2" id="KW-0812">Transmembrane</keyword>
<feature type="transmembrane region" description="Helical" evidence="2">
    <location>
        <begin position="348"/>
        <end position="368"/>
    </location>
</feature>
<feature type="compositionally biased region" description="Basic and acidic residues" evidence="1">
    <location>
        <begin position="103"/>
        <end position="114"/>
    </location>
</feature>
<evidence type="ECO:0000256" key="1">
    <source>
        <dbReference type="SAM" id="MobiDB-lite"/>
    </source>
</evidence>
<dbReference type="Proteomes" id="UP000298416">
    <property type="component" value="Unassembled WGS sequence"/>
</dbReference>
<accession>A0A8X8YVD2</accession>
<dbReference type="PANTHER" id="PTHR31110:SF2">
    <property type="entry name" value="PESTICIDAL CRYSTAL CRY8BA PROTEIN"/>
    <property type="match status" value="1"/>
</dbReference>
<evidence type="ECO:0000313" key="3">
    <source>
        <dbReference type="EMBL" id="KAG6383472.1"/>
    </source>
</evidence>
<protein>
    <submittedName>
        <fullName evidence="3">Uncharacterized protein</fullName>
    </submittedName>
</protein>
<feature type="region of interest" description="Disordered" evidence="1">
    <location>
        <begin position="88"/>
        <end position="115"/>
    </location>
</feature>
<reference evidence="3" key="1">
    <citation type="submission" date="2018-01" db="EMBL/GenBank/DDBJ databases">
        <authorList>
            <person name="Mao J.F."/>
        </authorList>
    </citation>
    <scope>NUCLEOTIDE SEQUENCE</scope>
    <source>
        <strain evidence="3">Huo1</strain>
        <tissue evidence="3">Leaf</tissue>
    </source>
</reference>
<reference evidence="3" key="2">
    <citation type="submission" date="2020-08" db="EMBL/GenBank/DDBJ databases">
        <title>Plant Genome Project.</title>
        <authorList>
            <person name="Zhang R.-G."/>
        </authorList>
    </citation>
    <scope>NUCLEOTIDE SEQUENCE</scope>
    <source>
        <strain evidence="3">Huo1</strain>
        <tissue evidence="3">Leaf</tissue>
    </source>
</reference>
<sequence>MKRVWKCRRKDLGSVVVRRMPRCHRWSASATAAGLPEGRKSGLRSISYFFMVGLRYRGNSLGLSSVSNFRTGRMPSVNRMIENLSDWDIDTSDSEGGGYGGRDSPKASPRDDKVANGGARHIYFANAPGNYNDRVVVGHHDSARVGLGNWLRNILLKSEEKLTRKDHSELVGEGAYVKSKKTIGKIRVQVRNVKMGTEQPTGFTFTSLKSSSTGKLETFQQRSVAHLIVGTRGYLKEVPHANKAHQLMNWCKVADISDESVLDLDLMGRSVVSVLYPGKKSMKKLRKIQLYINYSTIADKDSYKIPSFGESGITNYVLRPVHICSRNYRLRLCFGDCDERPTVSAQKLVATWFVEMVGGFICIFSGVLDAYTKLRYLSYVMDISTATVDYLDLVHDILLPVVIKDKSPFSERRLAAPALDPALKLYKWLHDILSPSGLGNWLRNILLKSEEKLTRKDHSELVGEGAYVKSKKTIGKIRVQVRNVKMGTEQPTGFTFTSLKSSSTGKLETFQQRLSNVKLVVSSNKKKKKKKKRKKGKNEKREKKEKNKKNLTFASTYELVQESYSCMLRLKSSSEEDALGMQPGPGEARVADISDESVLDLDLMGRSVVSVLYPGKKSMKKLRKIQLYINYSTTADNDSYKIPSFGESGITNYVLRPVHICSRNYRLRLCFGDCDERPTVSAQKLVATWFVEMVGGFICIFSGVLDAYTKLRYLSYVMDISTATVDYLDLVHDILLPVARFLGEVSVSVQIEQILNLVFENFKLLDESSMSGIKDVFGPATGLAAPALDPALKLYKWLDDILSPRLLREKGNRYAVLSYDASVCLCPHSWARSCMELYGFYFYGDCDERPTVSAQKLVATWFVEMVGGFICIFSGVLDAYTKLRYLSYVMDISTATVDYLDLVHDILLPVASFLGEVSVSVQIEQILTLVFENFKLRNILLKSEEKLTRKDHSELVGEGAYVKSKKTIGKIRVQVRNVKMGTEQPTGFTFTSLKSSSTGKLETFQQRSVAHLIVGTRGYLKEVPHANKAHQLMNWCKVADISDESVLDLDLMGRSVVSLLYLGKKSMKKLRKIQLYINYSTTADKDSYKIPSFGKSGITNYVLRPVHICSRNYRLRLCFGDCDERPTVSAQKLVATWFVEMVGGFICIFSGVLDAYTKLRYLSYVMDISTATVDYLDLVHDILLPVVIKDKSPFSGRRLAAPALDPALKLYKWLHDILSPRLRNILLKSEEKLTRKDHSELVGEGAYVKSKKTIGKIRVQVRNVKMGTEQPTGFTFTSLKSSSTGKLETFQQRSVAHLIVGTRGYLKEVPHANKAHQLMNWCKVADISDESVLDLDLMGRSVVSLLYLGKKSMKKLRKIQLYINYSTTADKDSYKIPSFGKSGITNYVLRPVHICSRNYRLRLCFGDCDERPTVSAQKLVATWFVEMVGGFICIFSGVLDAYTKLRYLSYVMDISTATVDYLDLVHDILLPVVIKDKSPFSGRRLAAPALDPALKLYKWLHDILSPSGLGNWLRNILLKSEEKLTRKDHSELVGEGAYVKSKKTIGKIRVQGDYVVADISDESVLDLDLMGRSVVSVLYPGKKSMKKLRKIQLYINYSTTADKDSYKIPSFGESGITNYVLRPVHICSRNYRLRLCFGVCDERPTVSAQKLVATWFVEMVGGFICIFSGVLDAYTKLRYLSYVMDISIATVDYLDLVHDILLPVVIKDKSPFSGRRLAAPALDPALKLYKWLHDILSPRLLREKGNWYAVLSYDASVHLCLHSWARSCMGAPPFLENECSLLRDVLGLRNILLKSEEELTRKDHSKLVGEGTYVTSKKTIGKIKVQVRKVKMGTEQPTGCMFTSLKSSSTVKLETFQQSASTYELVQESYSCLLRLKSSPEDDSLGMQPVSGESRVFYVFLPDGFGDDLIIEVHDSKGKYCGHALVQMADISDESGNKHCQCYISGTRARKSWEKYSYTSTIQPLQMKVVASAHTSVVENIAYDYVLETAMRGQQFQQRNLLLLHGLWKWFVDEFGVLDAYTKAQIPFIRPFSGGRLAAPALDQALKLYKWLHDILSPEVLSEGLSWMVSAVDDFGTSHIKLKVLKTYRF</sequence>
<dbReference type="PANTHER" id="PTHR31110">
    <property type="entry name" value="PESTICIDAL CRYSTAL CRY8BA PROTEIN"/>
    <property type="match status" value="1"/>
</dbReference>
<dbReference type="EMBL" id="PNBA02000548">
    <property type="protein sequence ID" value="KAG6383472.1"/>
    <property type="molecule type" value="Genomic_DNA"/>
</dbReference>
<feature type="region of interest" description="Disordered" evidence="1">
    <location>
        <begin position="522"/>
        <end position="548"/>
    </location>
</feature>
<name>A0A8X8YVD2_SALSN</name>
<keyword evidence="4" id="KW-1185">Reference proteome</keyword>
<evidence type="ECO:0000313" key="4">
    <source>
        <dbReference type="Proteomes" id="UP000298416"/>
    </source>
</evidence>
<organism evidence="3">
    <name type="scientific">Salvia splendens</name>
    <name type="common">Scarlet sage</name>
    <dbReference type="NCBI Taxonomy" id="180675"/>
    <lineage>
        <taxon>Eukaryota</taxon>
        <taxon>Viridiplantae</taxon>
        <taxon>Streptophyta</taxon>
        <taxon>Embryophyta</taxon>
        <taxon>Tracheophyta</taxon>
        <taxon>Spermatophyta</taxon>
        <taxon>Magnoliopsida</taxon>
        <taxon>eudicotyledons</taxon>
        <taxon>Gunneridae</taxon>
        <taxon>Pentapetalae</taxon>
        <taxon>asterids</taxon>
        <taxon>lamiids</taxon>
        <taxon>Lamiales</taxon>
        <taxon>Lamiaceae</taxon>
        <taxon>Nepetoideae</taxon>
        <taxon>Mentheae</taxon>
        <taxon>Salviinae</taxon>
        <taxon>Salvia</taxon>
        <taxon>Salvia subgen. Calosphace</taxon>
        <taxon>core Calosphace</taxon>
    </lineage>
</organism>